<dbReference type="AlphaFoldDB" id="A0A183BKR2"/>
<protein>
    <submittedName>
        <fullName evidence="3">SH2 domain-containing protein</fullName>
    </submittedName>
</protein>
<name>A0A183BKR2_GLOPA</name>
<proteinExistence type="predicted"/>
<organism evidence="2 3">
    <name type="scientific">Globodera pallida</name>
    <name type="common">Potato cyst nematode worm</name>
    <name type="synonym">Heterodera pallida</name>
    <dbReference type="NCBI Taxonomy" id="36090"/>
    <lineage>
        <taxon>Eukaryota</taxon>
        <taxon>Metazoa</taxon>
        <taxon>Ecdysozoa</taxon>
        <taxon>Nematoda</taxon>
        <taxon>Chromadorea</taxon>
        <taxon>Rhabditida</taxon>
        <taxon>Tylenchina</taxon>
        <taxon>Tylenchomorpha</taxon>
        <taxon>Tylenchoidea</taxon>
        <taxon>Heteroderidae</taxon>
        <taxon>Heteroderinae</taxon>
        <taxon>Globodera</taxon>
    </lineage>
</organism>
<evidence type="ECO:0000256" key="1">
    <source>
        <dbReference type="SAM" id="MobiDB-lite"/>
    </source>
</evidence>
<feature type="region of interest" description="Disordered" evidence="1">
    <location>
        <begin position="271"/>
        <end position="321"/>
    </location>
</feature>
<reference evidence="2" key="1">
    <citation type="submission" date="2013-12" db="EMBL/GenBank/DDBJ databases">
        <authorList>
            <person name="Aslett M."/>
        </authorList>
    </citation>
    <scope>NUCLEOTIDE SEQUENCE [LARGE SCALE GENOMIC DNA]</scope>
    <source>
        <strain evidence="2">Lindley</strain>
    </source>
</reference>
<keyword evidence="2" id="KW-1185">Reference proteome</keyword>
<sequence>MINVRLSQRTPAGQRRIRAQFLDLLSCPHRPQQCAPPTAQCVPLPGYHRTNEFLLCFGMPAEREEQVWHKLWQCACQAIVLLDSCSDGQTQFDVPSHFIETDQNGAIRTIKLIKTDNNNHIQLRRDDGKELFIRLHRIHSTALLHNPWLQIERLQCELQDQHRGQLAVLELGMAVPSAVPFLFCVFQSAACQLEQESAVDVFEEEEQCNLEEEEDEEGEDDEAYVVERILEKRMDENGEAEYLKLMDPNNGWYDAQKNTVILKAEVTADQGWTSPAPKSPSSVTPGGSKGCPRRYGWLPKEQQPQLMDDDERASHVPSALN</sequence>
<accession>A0A183BKR2</accession>
<evidence type="ECO:0000313" key="3">
    <source>
        <dbReference type="WBParaSite" id="GPLIN_000119300"/>
    </source>
</evidence>
<reference evidence="3" key="3">
    <citation type="submission" date="2016-06" db="UniProtKB">
        <authorList>
            <consortium name="WormBaseParasite"/>
        </authorList>
    </citation>
    <scope>IDENTIFICATION</scope>
</reference>
<dbReference type="WBParaSite" id="GPLIN_000119300">
    <property type="protein sequence ID" value="GPLIN_000119300"/>
    <property type="gene ID" value="GPLIN_000119300"/>
</dbReference>
<evidence type="ECO:0000313" key="2">
    <source>
        <dbReference type="Proteomes" id="UP000050741"/>
    </source>
</evidence>
<dbReference type="Proteomes" id="UP000050741">
    <property type="component" value="Unassembled WGS sequence"/>
</dbReference>
<reference evidence="2" key="2">
    <citation type="submission" date="2014-05" db="EMBL/GenBank/DDBJ databases">
        <title>The genome and life-stage specific transcriptomes of Globodera pallida elucidate key aspects of plant parasitism by a cyst nematode.</title>
        <authorList>
            <person name="Cotton J.A."/>
            <person name="Lilley C.J."/>
            <person name="Jones L.M."/>
            <person name="Kikuchi T."/>
            <person name="Reid A.J."/>
            <person name="Thorpe P."/>
            <person name="Tsai I.J."/>
            <person name="Beasley H."/>
            <person name="Blok V."/>
            <person name="Cock P.J.A."/>
            <person name="Van den Akker S.E."/>
            <person name="Holroyd N."/>
            <person name="Hunt M."/>
            <person name="Mantelin S."/>
            <person name="Naghra H."/>
            <person name="Pain A."/>
            <person name="Palomares-Rius J.E."/>
            <person name="Zarowiecki M."/>
            <person name="Berriman M."/>
            <person name="Jones J.T."/>
            <person name="Urwin P.E."/>
        </authorList>
    </citation>
    <scope>NUCLEOTIDE SEQUENCE [LARGE SCALE GENOMIC DNA]</scope>
    <source>
        <strain evidence="2">Lindley</strain>
    </source>
</reference>